<dbReference type="OrthoDB" id="10601101at2759"/>
<sequence>MRTSPEIDVIIAEIPKMALPEDRVDGWTEVNRAPVSKIYLHDTSNEAAYLGDGDLRVSSPLEAKQDGEGKQLLGKSSARSMRAVWVALAATLSLVAVAFLVRRCFTGLQVKQPNGNFRSLAEASEASGQLDLCNREPYQLEDFRTALAETLETTQDYLSKEVPLLLQGHSVKMKRIASPPESLLTSSILFTIRLAEGGEKHVEPMVVKEWVTDFLKRPTEKQAKLLMGVRVFKVKYSELMLVEKFHSDWNAIETLMLSSAFSGQHAEYEVTVTKGDREAVLVLKMRDAGRLEESKAVVTCVGMDSAAGEAHKVSRHVFN</sequence>
<accession>U6H5J6</accession>
<dbReference type="Proteomes" id="UP000018201">
    <property type="component" value="Unassembled WGS sequence"/>
</dbReference>
<proteinExistence type="predicted"/>
<keyword evidence="1" id="KW-0812">Transmembrane</keyword>
<gene>
    <name evidence="2" type="ORF">EPH_0040820</name>
</gene>
<keyword evidence="1" id="KW-0472">Membrane</keyword>
<dbReference type="AlphaFoldDB" id="U6H5J6"/>
<keyword evidence="1" id="KW-1133">Transmembrane helix</keyword>
<feature type="transmembrane region" description="Helical" evidence="1">
    <location>
        <begin position="83"/>
        <end position="101"/>
    </location>
</feature>
<protein>
    <submittedName>
        <fullName evidence="2">Uncharacterized protein</fullName>
    </submittedName>
</protein>
<evidence type="ECO:0000313" key="3">
    <source>
        <dbReference type="Proteomes" id="UP000018201"/>
    </source>
</evidence>
<dbReference type="VEuPathDB" id="ToxoDB:EPH_0040820"/>
<reference evidence="2" key="2">
    <citation type="submission" date="2013-10" db="EMBL/GenBank/DDBJ databases">
        <authorList>
            <person name="Aslett M."/>
        </authorList>
    </citation>
    <scope>NUCLEOTIDE SEQUENCE [LARGE SCALE GENOMIC DNA]</scope>
    <source>
        <strain evidence="2">Houghton</strain>
    </source>
</reference>
<reference evidence="2" key="1">
    <citation type="submission" date="2013-10" db="EMBL/GenBank/DDBJ databases">
        <title>Genomic analysis of the causative agents of coccidiosis in chickens.</title>
        <authorList>
            <person name="Reid A.J."/>
            <person name="Blake D."/>
            <person name="Billington K."/>
            <person name="Browne H."/>
            <person name="Dunn M."/>
            <person name="Hung S."/>
            <person name="Kawahara F."/>
            <person name="Miranda-Saavedra D."/>
            <person name="Mourier T."/>
            <person name="Nagra H."/>
            <person name="Otto T.D."/>
            <person name="Rawlings N."/>
            <person name="Sanchez A."/>
            <person name="Sanders M."/>
            <person name="Subramaniam C."/>
            <person name="Tay Y."/>
            <person name="Dear P."/>
            <person name="Doerig C."/>
            <person name="Gruber A."/>
            <person name="Parkinson J."/>
            <person name="Shirley M."/>
            <person name="Wan K.L."/>
            <person name="Berriman M."/>
            <person name="Tomley F."/>
            <person name="Pain A."/>
        </authorList>
    </citation>
    <scope>NUCLEOTIDE SEQUENCE [LARGE SCALE GENOMIC DNA]</scope>
    <source>
        <strain evidence="2">Houghton</strain>
    </source>
</reference>
<dbReference type="EMBL" id="HG704823">
    <property type="protein sequence ID" value="CDI87720.1"/>
    <property type="molecule type" value="Genomic_DNA"/>
</dbReference>
<keyword evidence="3" id="KW-1185">Reference proteome</keyword>
<name>U6H5J6_9EIME</name>
<organism evidence="2 3">
    <name type="scientific">Eimeria praecox</name>
    <dbReference type="NCBI Taxonomy" id="51316"/>
    <lineage>
        <taxon>Eukaryota</taxon>
        <taxon>Sar</taxon>
        <taxon>Alveolata</taxon>
        <taxon>Apicomplexa</taxon>
        <taxon>Conoidasida</taxon>
        <taxon>Coccidia</taxon>
        <taxon>Eucoccidiorida</taxon>
        <taxon>Eimeriorina</taxon>
        <taxon>Eimeriidae</taxon>
        <taxon>Eimeria</taxon>
    </lineage>
</organism>
<evidence type="ECO:0000256" key="1">
    <source>
        <dbReference type="SAM" id="Phobius"/>
    </source>
</evidence>
<evidence type="ECO:0000313" key="2">
    <source>
        <dbReference type="EMBL" id="CDI87720.1"/>
    </source>
</evidence>